<dbReference type="SUPFAM" id="SSF69318">
    <property type="entry name" value="Integrin alpha N-terminal domain"/>
    <property type="match status" value="1"/>
</dbReference>
<keyword evidence="1 2" id="KW-0732">Signal</keyword>
<name>A0A7C9HHK6_9RHOB</name>
<evidence type="ECO:0000313" key="4">
    <source>
        <dbReference type="Proteomes" id="UP000483078"/>
    </source>
</evidence>
<dbReference type="AlphaFoldDB" id="A0A7C9HHK6"/>
<sequence length="245" mass="26497">MVAPRLLSAVMGVWLALMLLPGAAQASETWLGSTGARFEAPTHRYGHGIMGDLPEWGRLCLLHKGERICVTLPETRVFEDVAPRLADLDHDAVPEIVVVESSVARGAALTVYRLQDGRLDRIAAPPIGRRNRWLAPVGIADLDGDGAVEIAYIDRPHLAKRLRVWRFAGGALTHVADREELTNHRIGWEVIPGGIRHCGGAPEMVTASADWSAVTVSTLRDGRIKTREVGPYTGPGSLNSAVNCP</sequence>
<dbReference type="InterPro" id="IPR013517">
    <property type="entry name" value="FG-GAP"/>
</dbReference>
<dbReference type="RefSeq" id="WP_273247931.1">
    <property type="nucleotide sequence ID" value="NZ_VENJ01000002.1"/>
</dbReference>
<organism evidence="3 4">
    <name type="scientific">Sediminimonas qiaohouensis</name>
    <dbReference type="NCBI Taxonomy" id="552061"/>
    <lineage>
        <taxon>Bacteria</taxon>
        <taxon>Pseudomonadati</taxon>
        <taxon>Pseudomonadota</taxon>
        <taxon>Alphaproteobacteria</taxon>
        <taxon>Rhodobacterales</taxon>
        <taxon>Roseobacteraceae</taxon>
        <taxon>Sediminimonas</taxon>
    </lineage>
</organism>
<dbReference type="Proteomes" id="UP000483078">
    <property type="component" value="Unassembled WGS sequence"/>
</dbReference>
<gene>
    <name evidence="3" type="ORF">FH759_01980</name>
</gene>
<feature type="chain" id="PRO_5028920265" evidence="2">
    <location>
        <begin position="27"/>
        <end position="245"/>
    </location>
</feature>
<proteinExistence type="predicted"/>
<protein>
    <submittedName>
        <fullName evidence="3">VCBS repeat-containing protein</fullName>
    </submittedName>
</protein>
<evidence type="ECO:0000313" key="3">
    <source>
        <dbReference type="EMBL" id="MTJ03452.1"/>
    </source>
</evidence>
<evidence type="ECO:0000256" key="1">
    <source>
        <dbReference type="ARBA" id="ARBA00022729"/>
    </source>
</evidence>
<feature type="signal peptide" evidence="2">
    <location>
        <begin position="1"/>
        <end position="26"/>
    </location>
</feature>
<dbReference type="EMBL" id="VENJ01000002">
    <property type="protein sequence ID" value="MTJ03452.1"/>
    <property type="molecule type" value="Genomic_DNA"/>
</dbReference>
<reference evidence="3 4" key="1">
    <citation type="submission" date="2019-06" db="EMBL/GenBank/DDBJ databases">
        <title>Enrichment of Autotrophic Halophilic Microorganisms from Red Sea Brine Pool Using Microbial Electrosynthesis System.</title>
        <authorList>
            <person name="Alqahtani M.F."/>
            <person name="Bajracharya S."/>
            <person name="Katuri K.P."/>
            <person name="Ali M."/>
            <person name="Saikaly P.E."/>
        </authorList>
    </citation>
    <scope>NUCLEOTIDE SEQUENCE [LARGE SCALE GENOMIC DNA]</scope>
    <source>
        <strain evidence="3">MES6</strain>
    </source>
</reference>
<evidence type="ECO:0000256" key="2">
    <source>
        <dbReference type="SAM" id="SignalP"/>
    </source>
</evidence>
<accession>A0A7C9HHK6</accession>
<comment type="caution">
    <text evidence="3">The sequence shown here is derived from an EMBL/GenBank/DDBJ whole genome shotgun (WGS) entry which is preliminary data.</text>
</comment>
<dbReference type="InterPro" id="IPR028994">
    <property type="entry name" value="Integrin_alpha_N"/>
</dbReference>
<dbReference type="Pfam" id="PF13517">
    <property type="entry name" value="FG-GAP_3"/>
    <property type="match status" value="1"/>
</dbReference>